<evidence type="ECO:0000313" key="1">
    <source>
        <dbReference type="EMBL" id="ATU47054.1"/>
    </source>
</evidence>
<sequence length="72" mass="8110">MKTRGRRQTARSIRSDRRGLGRIRLRRFEPKVPQPSVGRDRFDSAAMIIANFDVDAMAEDVAADLPVEGVRA</sequence>
<keyword evidence="2" id="KW-1185">Reference proteome</keyword>
<reference evidence="1 2" key="1">
    <citation type="journal article" date="2018" name="ISME J.">
        <title>Characterization of ecologically diverse viruses infecting co-occurring strains of cosmopolitan hyperhalophilic Bacteroidetes.</title>
        <authorList>
            <person name="Villamor J."/>
            <person name="Ramos-Barbero M.D."/>
            <person name="Gonzalez-Torres P."/>
            <person name="Gabaldon T."/>
            <person name="Rossello-Mora R."/>
            <person name="Meseguer I."/>
            <person name="Martinez-Garcia M."/>
            <person name="Santos F."/>
            <person name="Anton J."/>
        </authorList>
    </citation>
    <scope>NUCLEOTIDE SEQUENCE [LARGE SCALE GENOMIC DNA]</scope>
    <source>
        <strain evidence="1">SRUTV-1</strain>
    </source>
</reference>
<evidence type="ECO:0000313" key="2">
    <source>
        <dbReference type="Proteomes" id="UP000262103"/>
    </source>
</evidence>
<proteinExistence type="predicted"/>
<dbReference type="RefSeq" id="YP_009639629.1">
    <property type="nucleotide sequence ID" value="NC_042353.1"/>
</dbReference>
<protein>
    <submittedName>
        <fullName evidence="1">Uncharacterized protein</fullName>
    </submittedName>
</protein>
<name>A0A2D3FAL0_9CAUD</name>
<dbReference type="Proteomes" id="UP000262103">
    <property type="component" value="Segment"/>
</dbReference>
<accession>A0A2D3FAL0</accession>
<dbReference type="GeneID" id="40236427"/>
<organism evidence="1 2">
    <name type="scientific">Salinibacter phage SRUTV-1</name>
    <dbReference type="NCBI Taxonomy" id="2684227"/>
    <lineage>
        <taxon>Viruses</taxon>
        <taxon>Duplodnaviria</taxon>
        <taxon>Heunggongvirae</taxon>
        <taxon>Uroviricota</taxon>
        <taxon>Caudoviricetes</taxon>
        <taxon>Kairosalinivirus</taxon>
        <taxon>Kairosalinivirus SRUTV1</taxon>
    </lineage>
</organism>
<dbReference type="EMBL" id="MF629150">
    <property type="protein sequence ID" value="ATU47054.1"/>
    <property type="molecule type" value="Genomic_DNA"/>
</dbReference>
<dbReference type="KEGG" id="vg:40236427"/>